<gene>
    <name evidence="1" type="ORF">BECKLFY1418A_GA0070994_10465</name>
</gene>
<dbReference type="Pfam" id="PF13711">
    <property type="entry name" value="DUF4160"/>
    <property type="match status" value="1"/>
</dbReference>
<reference evidence="1" key="1">
    <citation type="submission" date="2019-02" db="EMBL/GenBank/DDBJ databases">
        <authorList>
            <person name="Gruber-Vodicka R. H."/>
            <person name="Seah K. B. B."/>
        </authorList>
    </citation>
    <scope>NUCLEOTIDE SEQUENCE</scope>
    <source>
        <strain evidence="1">BECK_M6</strain>
    </source>
</reference>
<proteinExistence type="predicted"/>
<evidence type="ECO:0000313" key="1">
    <source>
        <dbReference type="EMBL" id="VFJ95025.1"/>
    </source>
</evidence>
<organism evidence="1">
    <name type="scientific">Candidatus Kentrum sp. LFY</name>
    <dbReference type="NCBI Taxonomy" id="2126342"/>
    <lineage>
        <taxon>Bacteria</taxon>
        <taxon>Pseudomonadati</taxon>
        <taxon>Pseudomonadota</taxon>
        <taxon>Gammaproteobacteria</taxon>
        <taxon>Candidatus Kentrum</taxon>
    </lineage>
</organism>
<evidence type="ECO:0008006" key="2">
    <source>
        <dbReference type="Google" id="ProtNLM"/>
    </source>
</evidence>
<dbReference type="EMBL" id="CAADFH010000046">
    <property type="protein sequence ID" value="VFJ95025.1"/>
    <property type="molecule type" value="Genomic_DNA"/>
</dbReference>
<dbReference type="AlphaFoldDB" id="A0A450URB6"/>
<name>A0A450URB6_9GAMM</name>
<dbReference type="InterPro" id="IPR025427">
    <property type="entry name" value="DUF4160"/>
</dbReference>
<sequence>MYFRDSRQHKLPHIHVRYQDDEVIVSILDGNVLEARIPPAKMKLPQAWIELHKEELVADWALAATGEQPYKIEPSR</sequence>
<accession>A0A450URB6</accession>
<protein>
    <recommendedName>
        <fullName evidence="2">DUF4160 domain-containing protein</fullName>
    </recommendedName>
</protein>